<accession>A0ABP8IR65</accession>
<dbReference type="NCBIfam" id="TIGR04183">
    <property type="entry name" value="Por_Secre_tail"/>
    <property type="match status" value="1"/>
</dbReference>
<comment type="caution">
    <text evidence="3">The sequence shown here is derived from an EMBL/GenBank/DDBJ whole genome shotgun (WGS) entry which is preliminary data.</text>
</comment>
<keyword evidence="1" id="KW-0732">Signal</keyword>
<evidence type="ECO:0000256" key="1">
    <source>
        <dbReference type="SAM" id="SignalP"/>
    </source>
</evidence>
<dbReference type="Proteomes" id="UP001501153">
    <property type="component" value="Unassembled WGS sequence"/>
</dbReference>
<name>A0ABP8IR65_9BACT</name>
<evidence type="ECO:0000313" key="3">
    <source>
        <dbReference type="EMBL" id="GAA4368274.1"/>
    </source>
</evidence>
<feature type="chain" id="PRO_5045749005" description="Secretion system C-terminal sorting domain-containing protein" evidence="1">
    <location>
        <begin position="31"/>
        <end position="834"/>
    </location>
</feature>
<proteinExistence type="predicted"/>
<dbReference type="RefSeq" id="WP_345238003.1">
    <property type="nucleotide sequence ID" value="NZ_BAABGZ010000079.1"/>
</dbReference>
<protein>
    <recommendedName>
        <fullName evidence="2">Secretion system C-terminal sorting domain-containing protein</fullName>
    </recommendedName>
</protein>
<gene>
    <name evidence="3" type="ORF">GCM10023185_40880</name>
</gene>
<evidence type="ECO:0000313" key="4">
    <source>
        <dbReference type="Proteomes" id="UP001501153"/>
    </source>
</evidence>
<feature type="domain" description="Secretion system C-terminal sorting" evidence="2">
    <location>
        <begin position="756"/>
        <end position="833"/>
    </location>
</feature>
<dbReference type="InterPro" id="IPR026444">
    <property type="entry name" value="Secre_tail"/>
</dbReference>
<feature type="signal peptide" evidence="1">
    <location>
        <begin position="1"/>
        <end position="30"/>
    </location>
</feature>
<reference evidence="4" key="1">
    <citation type="journal article" date="2019" name="Int. J. Syst. Evol. Microbiol.">
        <title>The Global Catalogue of Microorganisms (GCM) 10K type strain sequencing project: providing services to taxonomists for standard genome sequencing and annotation.</title>
        <authorList>
            <consortium name="The Broad Institute Genomics Platform"/>
            <consortium name="The Broad Institute Genome Sequencing Center for Infectious Disease"/>
            <person name="Wu L."/>
            <person name="Ma J."/>
        </authorList>
    </citation>
    <scope>NUCLEOTIDE SEQUENCE [LARGE SCALE GENOMIC DNA]</scope>
    <source>
        <strain evidence="4">JCM 17923</strain>
    </source>
</reference>
<evidence type="ECO:0000259" key="2">
    <source>
        <dbReference type="Pfam" id="PF18962"/>
    </source>
</evidence>
<dbReference type="Pfam" id="PF18962">
    <property type="entry name" value="Por_Secre_tail"/>
    <property type="match status" value="1"/>
</dbReference>
<sequence length="834" mass="87344">MTYFYTPAGRRRWGMGLLLLLALVFNNAQAQGNRPLIRVDLLTSTTLTDQAYVYFQADATPGFDPLLDAAKLSNPSGLNLATLAGTRQLAINALPLLVPGVLLSVPMFVGVPAYGSYRFRVGQLDNMPATRVYLRDASLNTRTLLALNTTYAFSMSGTYSTSTRFSLEFEEDVLPDLVVSTPMLNPLGAYRNITIASGGVLTLQSDLYVSGTLTVETGGGLATGSYSASASRYQSFVVRGNSFVLQPGSYLSVGDVAGITSSSFTGSIRTDTRSYSPEATYEYIYPAPLQSNARQETGNGLPATVRALAANSHRELATGYGPGILRLSQPLAITQQLDLHTHLDTNGYGLTLQSAPGGGTAVVGAITGALVGSLTLERAISPALNAGAGYRHFSNPLDSGPLFSFDAGSSFVPTSNPAYNTSATPGTVSPFPNLFTYDFTAIPGSPASSYAPFDRGWRALSISDPTPGRGQGFIAHLPPLALVRFTGLLNEVSQQVDFPANPDITPGWVLVGNPFAAPLDSRLLTRPASVPAAIYVFESTGAYAGRYRAYVNGLGVSPVVPSGQSFFMSQAAGAAPATLTVPLAARLPSYDASTPAFYRDMPDARPQLKLSLAGNGSRDELQVYAQTGATAGFDAQFDAYKLPSPGQVELAALAGREALSIAGLPPFSPNAATVVPLAVRLPRAGSYTLSAESLRNFGGTAVYLLDALTGQRVQLQPQASYTFSSSSTAPAGRFALQFGTARPLGNSSALAASVSIYPTPARGQLTVSLPPLARATPVQAVLLDALGRPVLQQQLGGTTAGSSCQLSTQALAAGVYTLRLQGAELSATRRVVIE</sequence>
<organism evidence="3 4">
    <name type="scientific">Hymenobacter saemangeumensis</name>
    <dbReference type="NCBI Taxonomy" id="1084522"/>
    <lineage>
        <taxon>Bacteria</taxon>
        <taxon>Pseudomonadati</taxon>
        <taxon>Bacteroidota</taxon>
        <taxon>Cytophagia</taxon>
        <taxon>Cytophagales</taxon>
        <taxon>Hymenobacteraceae</taxon>
        <taxon>Hymenobacter</taxon>
    </lineage>
</organism>
<dbReference type="EMBL" id="BAABGZ010000079">
    <property type="protein sequence ID" value="GAA4368274.1"/>
    <property type="molecule type" value="Genomic_DNA"/>
</dbReference>
<keyword evidence="4" id="KW-1185">Reference proteome</keyword>